<feature type="transmembrane region" description="Helical" evidence="1">
    <location>
        <begin position="68"/>
        <end position="92"/>
    </location>
</feature>
<dbReference type="Pfam" id="PF07853">
    <property type="entry name" value="DUF1648"/>
    <property type="match status" value="1"/>
</dbReference>
<evidence type="ECO:0000259" key="2">
    <source>
        <dbReference type="Pfam" id="PF07853"/>
    </source>
</evidence>
<dbReference type="RefSeq" id="WP_284875778.1">
    <property type="nucleotide sequence ID" value="NZ_CP126970.1"/>
</dbReference>
<organism evidence="3 4">
    <name type="scientific">Corynebacterium suedekumii</name>
    <dbReference type="NCBI Taxonomy" id="3049801"/>
    <lineage>
        <taxon>Bacteria</taxon>
        <taxon>Bacillati</taxon>
        <taxon>Actinomycetota</taxon>
        <taxon>Actinomycetes</taxon>
        <taxon>Mycobacteriales</taxon>
        <taxon>Corynebacteriaceae</taxon>
        <taxon>Corynebacterium</taxon>
    </lineage>
</organism>
<reference evidence="3 4" key="1">
    <citation type="submission" date="2023-05" db="EMBL/GenBank/DDBJ databases">
        <title>Corynebacterium suedekumii sp. nov. and Corynebacterium breve sp. nov. isolated from raw cow's milk.</title>
        <authorList>
            <person name="Baer M.K."/>
            <person name="Mehl L."/>
            <person name="Hellmuth R."/>
            <person name="Marke G."/>
            <person name="Lipski A."/>
        </authorList>
    </citation>
    <scope>NUCLEOTIDE SEQUENCE [LARGE SCALE GENOMIC DNA]</scope>
    <source>
        <strain evidence="3 4">LM112</strain>
    </source>
</reference>
<dbReference type="EMBL" id="CP126970">
    <property type="protein sequence ID" value="WIM71205.1"/>
    <property type="molecule type" value="Genomic_DNA"/>
</dbReference>
<proteinExistence type="predicted"/>
<feature type="domain" description="DUF1648" evidence="2">
    <location>
        <begin position="31"/>
        <end position="76"/>
    </location>
</feature>
<feature type="transmembrane region" description="Helical" evidence="1">
    <location>
        <begin position="217"/>
        <end position="239"/>
    </location>
</feature>
<keyword evidence="1" id="KW-0472">Membrane</keyword>
<keyword evidence="1" id="KW-0812">Transmembrane</keyword>
<sequence>MNSIPNQETTGKPHESLNRLPWEWYLGIVAVIAGACAVLVAGWEMIPDPFPSHWNAGGEPDSFREKQVAGVLVVVLSIPFLFLVTGVMAGLVDHSRQTIHDSGIEADRARMLSNLVQPAVAAFCFVGAIVTTLSNLASVFGLLQGGWSFWGMLSVIVLLILVFFRRSATIHQQVETVYPSEESRKTYKWGMFYFNPDDDDMIINSGGLNVPNFGNKYFWVLFAFLVGIIVFITTLANVAD</sequence>
<name>A0ABY8VNH5_9CORY</name>
<evidence type="ECO:0000313" key="3">
    <source>
        <dbReference type="EMBL" id="WIM71205.1"/>
    </source>
</evidence>
<gene>
    <name evidence="3" type="ORF">QP029_05305</name>
</gene>
<dbReference type="Proteomes" id="UP001238805">
    <property type="component" value="Chromosome"/>
</dbReference>
<dbReference type="InterPro" id="IPR012867">
    <property type="entry name" value="DUF1648"/>
</dbReference>
<evidence type="ECO:0000256" key="1">
    <source>
        <dbReference type="SAM" id="Phobius"/>
    </source>
</evidence>
<keyword evidence="1" id="KW-1133">Transmembrane helix</keyword>
<keyword evidence="4" id="KW-1185">Reference proteome</keyword>
<accession>A0ABY8VNH5</accession>
<evidence type="ECO:0000313" key="4">
    <source>
        <dbReference type="Proteomes" id="UP001238805"/>
    </source>
</evidence>
<feature type="transmembrane region" description="Helical" evidence="1">
    <location>
        <begin position="145"/>
        <end position="164"/>
    </location>
</feature>
<feature type="transmembrane region" description="Helical" evidence="1">
    <location>
        <begin position="112"/>
        <end position="133"/>
    </location>
</feature>
<protein>
    <submittedName>
        <fullName evidence="3">DUF1648 domain-containing protein</fullName>
    </submittedName>
</protein>
<feature type="transmembrane region" description="Helical" evidence="1">
    <location>
        <begin position="24"/>
        <end position="43"/>
    </location>
</feature>